<reference evidence="1" key="1">
    <citation type="journal article" date="2017" name="Parasit. Vectors">
        <title>Sialotranscriptomics of Rhipicephalus zambeziensis reveals intricate expression profiles of secretory proteins and suggests tight temporal transcriptional regulation during blood-feeding.</title>
        <authorList>
            <person name="de Castro M.H."/>
            <person name="de Klerk D."/>
            <person name="Pienaar R."/>
            <person name="Rees D.J.G."/>
            <person name="Mans B.J."/>
        </authorList>
    </citation>
    <scope>NUCLEOTIDE SEQUENCE</scope>
    <source>
        <tissue evidence="1">Salivary glands</tissue>
    </source>
</reference>
<sequence>MGATNNAYHSPNEDKLYCTEQTISPYKPVPTTKNKLLSAIKSLLALLPGSKHQVNSWIPCMEKVLLVLISSCFFELQNFKNFLTSHMYKKPFTVHALKPRRRCV</sequence>
<evidence type="ECO:0000313" key="1">
    <source>
        <dbReference type="EMBL" id="MAA13330.1"/>
    </source>
</evidence>
<dbReference type="EMBL" id="GFPF01002184">
    <property type="protein sequence ID" value="MAA13330.1"/>
    <property type="molecule type" value="Transcribed_RNA"/>
</dbReference>
<name>A0A224YHT0_9ACAR</name>
<dbReference type="AlphaFoldDB" id="A0A224YHT0"/>
<protein>
    <submittedName>
        <fullName evidence="1">Uncharacterized protein</fullName>
    </submittedName>
</protein>
<organism evidence="1">
    <name type="scientific">Rhipicephalus zambeziensis</name>
    <dbReference type="NCBI Taxonomy" id="60191"/>
    <lineage>
        <taxon>Eukaryota</taxon>
        <taxon>Metazoa</taxon>
        <taxon>Ecdysozoa</taxon>
        <taxon>Arthropoda</taxon>
        <taxon>Chelicerata</taxon>
        <taxon>Arachnida</taxon>
        <taxon>Acari</taxon>
        <taxon>Parasitiformes</taxon>
        <taxon>Ixodida</taxon>
        <taxon>Ixodoidea</taxon>
        <taxon>Ixodidae</taxon>
        <taxon>Rhipicephalinae</taxon>
        <taxon>Rhipicephalus</taxon>
        <taxon>Rhipicephalus</taxon>
    </lineage>
</organism>
<proteinExistence type="predicted"/>
<accession>A0A224YHT0</accession>